<dbReference type="Proteomes" id="UP000095492">
    <property type="component" value="Unassembled WGS sequence"/>
</dbReference>
<evidence type="ECO:0000256" key="2">
    <source>
        <dbReference type="ARBA" id="ARBA00023015"/>
    </source>
</evidence>
<dbReference type="InterPro" id="IPR005119">
    <property type="entry name" value="LysR_subst-bd"/>
</dbReference>
<dbReference type="InterPro" id="IPR000847">
    <property type="entry name" value="LysR_HTH_N"/>
</dbReference>
<proteinExistence type="inferred from homology"/>
<dbReference type="Pfam" id="PF00126">
    <property type="entry name" value="HTH_1"/>
    <property type="match status" value="1"/>
</dbReference>
<sequence>MVNYNKLYYFYIITLRGSMNQAAQQLYISQPALSKSVKDLEAFFGVSLFDREKRNLMLTPAGETLRRECVRIFSGEEHLLHQMRQFQDDTQKTLRFGYMIYKEIYEMQEVFSGFEKEYPNVHLKAKSYIERTTLTADLMAGKIDVGLKLFTLEDVIPELDYRILEESHLAVIMNENHPFAERKELHMSELAGEKFVFLGKNSSSSEYNNTREWCQRCGFEPNIVECFDHVGMVLMMVKSGFGITILSDLAPMDHMTGLVTVPLVNAPVFCSGLFWRKDRVDLGTLQFVDYYCSVVKDRHS</sequence>
<evidence type="ECO:0000313" key="7">
    <source>
        <dbReference type="Proteomes" id="UP000095492"/>
    </source>
</evidence>
<dbReference type="SUPFAM" id="SSF53850">
    <property type="entry name" value="Periplasmic binding protein-like II"/>
    <property type="match status" value="1"/>
</dbReference>
<gene>
    <name evidence="6" type="primary">hcaR_4</name>
    <name evidence="6" type="ORF">ERS852448_02854</name>
</gene>
<keyword evidence="2" id="KW-0805">Transcription regulation</keyword>
<dbReference type="OrthoDB" id="9785745at2"/>
<organism evidence="6 7">
    <name type="scientific">Eubacterium ramulus</name>
    <dbReference type="NCBI Taxonomy" id="39490"/>
    <lineage>
        <taxon>Bacteria</taxon>
        <taxon>Bacillati</taxon>
        <taxon>Bacillota</taxon>
        <taxon>Clostridia</taxon>
        <taxon>Eubacteriales</taxon>
        <taxon>Eubacteriaceae</taxon>
        <taxon>Eubacterium</taxon>
    </lineage>
</organism>
<dbReference type="GeneID" id="42785405"/>
<dbReference type="RefSeq" id="WP_021737814.1">
    <property type="nucleotide sequence ID" value="NZ_CABKSU010000016.1"/>
</dbReference>
<dbReference type="InterPro" id="IPR036390">
    <property type="entry name" value="WH_DNA-bd_sf"/>
</dbReference>
<dbReference type="GO" id="GO:0003677">
    <property type="term" value="F:DNA binding"/>
    <property type="evidence" value="ECO:0007669"/>
    <property type="project" value="UniProtKB-KW"/>
</dbReference>
<dbReference type="STRING" id="39490.ERS852448_02854"/>
<dbReference type="SUPFAM" id="SSF46785">
    <property type="entry name" value="Winged helix' DNA-binding domain"/>
    <property type="match status" value="1"/>
</dbReference>
<evidence type="ECO:0000256" key="3">
    <source>
        <dbReference type="ARBA" id="ARBA00023125"/>
    </source>
</evidence>
<dbReference type="FunFam" id="1.10.10.10:FF:000001">
    <property type="entry name" value="LysR family transcriptional regulator"/>
    <property type="match status" value="1"/>
</dbReference>
<evidence type="ECO:0000256" key="1">
    <source>
        <dbReference type="ARBA" id="ARBA00009437"/>
    </source>
</evidence>
<dbReference type="PANTHER" id="PTHR30346">
    <property type="entry name" value="TRANSCRIPTIONAL DUAL REGULATOR HCAR-RELATED"/>
    <property type="match status" value="1"/>
</dbReference>
<dbReference type="GO" id="GO:0003700">
    <property type="term" value="F:DNA-binding transcription factor activity"/>
    <property type="evidence" value="ECO:0007669"/>
    <property type="project" value="InterPro"/>
</dbReference>
<dbReference type="Pfam" id="PF03466">
    <property type="entry name" value="LysR_substrate"/>
    <property type="match status" value="1"/>
</dbReference>
<name>A0A173VG61_EUBRA</name>
<protein>
    <submittedName>
        <fullName evidence="6">Hca operon transcriptional activator</fullName>
    </submittedName>
</protein>
<accession>A0A173VG61</accession>
<dbReference type="EMBL" id="CYYA01000029">
    <property type="protein sequence ID" value="CUN25730.1"/>
    <property type="molecule type" value="Genomic_DNA"/>
</dbReference>
<dbReference type="Gene3D" id="3.40.190.290">
    <property type="match status" value="1"/>
</dbReference>
<evidence type="ECO:0000313" key="6">
    <source>
        <dbReference type="EMBL" id="CUN25730.1"/>
    </source>
</evidence>
<keyword evidence="3" id="KW-0238">DNA-binding</keyword>
<evidence type="ECO:0000256" key="4">
    <source>
        <dbReference type="ARBA" id="ARBA00023163"/>
    </source>
</evidence>
<reference evidence="6 7" key="1">
    <citation type="submission" date="2015-09" db="EMBL/GenBank/DDBJ databases">
        <authorList>
            <consortium name="Pathogen Informatics"/>
        </authorList>
    </citation>
    <scope>NUCLEOTIDE SEQUENCE [LARGE SCALE GENOMIC DNA]</scope>
    <source>
        <strain evidence="6 7">2789STDY5608891</strain>
    </source>
</reference>
<dbReference type="PANTHER" id="PTHR30346:SF28">
    <property type="entry name" value="HTH-TYPE TRANSCRIPTIONAL REGULATOR CYNR"/>
    <property type="match status" value="1"/>
</dbReference>
<dbReference type="CDD" id="cd08414">
    <property type="entry name" value="PBP2_LTTR_aromatics_like"/>
    <property type="match status" value="1"/>
</dbReference>
<dbReference type="GO" id="GO:0032993">
    <property type="term" value="C:protein-DNA complex"/>
    <property type="evidence" value="ECO:0007669"/>
    <property type="project" value="TreeGrafter"/>
</dbReference>
<keyword evidence="4" id="KW-0804">Transcription</keyword>
<feature type="domain" description="HTH lysR-type" evidence="5">
    <location>
        <begin position="2"/>
        <end position="59"/>
    </location>
</feature>
<dbReference type="Gene3D" id="1.10.10.10">
    <property type="entry name" value="Winged helix-like DNA-binding domain superfamily/Winged helix DNA-binding domain"/>
    <property type="match status" value="1"/>
</dbReference>
<dbReference type="InterPro" id="IPR036388">
    <property type="entry name" value="WH-like_DNA-bd_sf"/>
</dbReference>
<comment type="similarity">
    <text evidence="1">Belongs to the LysR transcriptional regulatory family.</text>
</comment>
<dbReference type="PRINTS" id="PR00039">
    <property type="entry name" value="HTHLYSR"/>
</dbReference>
<dbReference type="PROSITE" id="PS50931">
    <property type="entry name" value="HTH_LYSR"/>
    <property type="match status" value="1"/>
</dbReference>
<evidence type="ECO:0000259" key="5">
    <source>
        <dbReference type="PROSITE" id="PS50931"/>
    </source>
</evidence>
<dbReference type="AlphaFoldDB" id="A0A173VG61"/>